<dbReference type="InterPro" id="IPR038763">
    <property type="entry name" value="DHH_sf"/>
</dbReference>
<organism evidence="3 4">
    <name type="scientific">Deinococcus ruber</name>
    <dbReference type="NCBI Taxonomy" id="1848197"/>
    <lineage>
        <taxon>Bacteria</taxon>
        <taxon>Thermotogati</taxon>
        <taxon>Deinococcota</taxon>
        <taxon>Deinococci</taxon>
        <taxon>Deinococcales</taxon>
        <taxon>Deinococcaceae</taxon>
        <taxon>Deinococcus</taxon>
    </lineage>
</organism>
<accession>A0A918FF39</accession>
<dbReference type="InterPro" id="IPR001667">
    <property type="entry name" value="DDH_dom"/>
</dbReference>
<dbReference type="EMBL" id="BMQL01000055">
    <property type="protein sequence ID" value="GGR32544.1"/>
    <property type="molecule type" value="Genomic_DNA"/>
</dbReference>
<reference evidence="3" key="2">
    <citation type="submission" date="2020-09" db="EMBL/GenBank/DDBJ databases">
        <authorList>
            <person name="Sun Q."/>
            <person name="Ohkuma M."/>
        </authorList>
    </citation>
    <scope>NUCLEOTIDE SEQUENCE</scope>
    <source>
        <strain evidence="3">JCM 31311</strain>
    </source>
</reference>
<dbReference type="Pfam" id="PF01368">
    <property type="entry name" value="DHH"/>
    <property type="match status" value="1"/>
</dbReference>
<evidence type="ECO:0000313" key="4">
    <source>
        <dbReference type="Proteomes" id="UP000603865"/>
    </source>
</evidence>
<dbReference type="SUPFAM" id="SSF64182">
    <property type="entry name" value="DHH phosphoesterases"/>
    <property type="match status" value="1"/>
</dbReference>
<dbReference type="Pfam" id="PF02272">
    <property type="entry name" value="DHHA1"/>
    <property type="match status" value="1"/>
</dbReference>
<dbReference type="GO" id="GO:0003676">
    <property type="term" value="F:nucleic acid binding"/>
    <property type="evidence" value="ECO:0007669"/>
    <property type="project" value="InterPro"/>
</dbReference>
<dbReference type="Proteomes" id="UP000603865">
    <property type="component" value="Unassembled WGS sequence"/>
</dbReference>
<evidence type="ECO:0000259" key="1">
    <source>
        <dbReference type="Pfam" id="PF01368"/>
    </source>
</evidence>
<dbReference type="Gene3D" id="3.10.310.30">
    <property type="match status" value="1"/>
</dbReference>
<dbReference type="PANTHER" id="PTHR47618">
    <property type="entry name" value="BIFUNCTIONAL OLIGORIBONUCLEASE AND PAP PHOSPHATASE NRNA"/>
    <property type="match status" value="1"/>
</dbReference>
<dbReference type="RefSeq" id="WP_189093128.1">
    <property type="nucleotide sequence ID" value="NZ_BMQL01000055.1"/>
</dbReference>
<feature type="domain" description="DDH" evidence="1">
    <location>
        <begin position="32"/>
        <end position="174"/>
    </location>
</feature>
<name>A0A918FF39_9DEIO</name>
<dbReference type="PANTHER" id="PTHR47618:SF1">
    <property type="entry name" value="BIFUNCTIONAL OLIGORIBONUCLEASE AND PAP PHOSPHATASE NRNA"/>
    <property type="match status" value="1"/>
</dbReference>
<dbReference type="Gene3D" id="3.90.1640.10">
    <property type="entry name" value="inorganic pyrophosphatase (n-terminal core)"/>
    <property type="match status" value="1"/>
</dbReference>
<dbReference type="AlphaFoldDB" id="A0A918FF39"/>
<feature type="domain" description="DHHA1" evidence="2">
    <location>
        <begin position="250"/>
        <end position="328"/>
    </location>
</feature>
<gene>
    <name evidence="3" type="ORF">GCM10008957_48790</name>
</gene>
<comment type="caution">
    <text evidence="3">The sequence shown here is derived from an EMBL/GenBank/DDBJ whole genome shotgun (WGS) entry which is preliminary data.</text>
</comment>
<evidence type="ECO:0000313" key="3">
    <source>
        <dbReference type="EMBL" id="GGR32544.1"/>
    </source>
</evidence>
<proteinExistence type="predicted"/>
<sequence>MTTPTPQNIPNPDYAAQIQAVADHLDAHSGSVVIVAHVDPDGDALGSCLGLQRSLRACGKAAQTYMEVPHYLAFLPQPGEVLPRLESWPEGALLVVLDVDNNDTLRVAGADLSSFKGSVINIDHHGTNKRQATLGVVDPSQAATAGMVADIAGLLLERAGQPWTPEIATPLLTGLNTDTGSFRFANTTPAVLRQAAKLVEHGARLAWINDRLSQNPPRYYALLKEVLGSMAFSHGGLVVTARIDAEMLARAGAEWEDVESYVNTIRSAEGTELACLFKDYGSRVKVSLRSRGRVSAQNIAVALGGGGHVPAAGASVDGDYAAVQAAFDAAVTTELKRAGLTD</sequence>
<keyword evidence="4" id="KW-1185">Reference proteome</keyword>
<protein>
    <submittedName>
        <fullName evidence="3">Phosphoesterase</fullName>
    </submittedName>
</protein>
<dbReference type="InterPro" id="IPR051319">
    <property type="entry name" value="Oligoribo/pAp-PDE_c-di-AMP_PDE"/>
</dbReference>
<reference evidence="3" key="1">
    <citation type="journal article" date="2014" name="Int. J. Syst. Evol. Microbiol.">
        <title>Complete genome sequence of Corynebacterium casei LMG S-19264T (=DSM 44701T), isolated from a smear-ripened cheese.</title>
        <authorList>
            <consortium name="US DOE Joint Genome Institute (JGI-PGF)"/>
            <person name="Walter F."/>
            <person name="Albersmeier A."/>
            <person name="Kalinowski J."/>
            <person name="Ruckert C."/>
        </authorList>
    </citation>
    <scope>NUCLEOTIDE SEQUENCE</scope>
    <source>
        <strain evidence="3">JCM 31311</strain>
    </source>
</reference>
<evidence type="ECO:0000259" key="2">
    <source>
        <dbReference type="Pfam" id="PF02272"/>
    </source>
</evidence>
<dbReference type="InterPro" id="IPR003156">
    <property type="entry name" value="DHHA1_dom"/>
</dbReference>